<evidence type="ECO:0000313" key="1">
    <source>
        <dbReference type="EMBL" id="KAK0745869.1"/>
    </source>
</evidence>
<evidence type="ECO:0000313" key="2">
    <source>
        <dbReference type="Proteomes" id="UP001172155"/>
    </source>
</evidence>
<comment type="caution">
    <text evidence="1">The sequence shown here is derived from an EMBL/GenBank/DDBJ whole genome shotgun (WGS) entry which is preliminary data.</text>
</comment>
<keyword evidence="2" id="KW-1185">Reference proteome</keyword>
<dbReference type="Proteomes" id="UP001172155">
    <property type="component" value="Unassembled WGS sequence"/>
</dbReference>
<organism evidence="1 2">
    <name type="scientific">Schizothecium vesticola</name>
    <dbReference type="NCBI Taxonomy" id="314040"/>
    <lineage>
        <taxon>Eukaryota</taxon>
        <taxon>Fungi</taxon>
        <taxon>Dikarya</taxon>
        <taxon>Ascomycota</taxon>
        <taxon>Pezizomycotina</taxon>
        <taxon>Sordariomycetes</taxon>
        <taxon>Sordariomycetidae</taxon>
        <taxon>Sordariales</taxon>
        <taxon>Schizotheciaceae</taxon>
        <taxon>Schizothecium</taxon>
    </lineage>
</organism>
<name>A0AA40EUU9_9PEZI</name>
<reference evidence="1" key="1">
    <citation type="submission" date="2023-06" db="EMBL/GenBank/DDBJ databases">
        <title>Genome-scale phylogeny and comparative genomics of the fungal order Sordariales.</title>
        <authorList>
            <consortium name="Lawrence Berkeley National Laboratory"/>
            <person name="Hensen N."/>
            <person name="Bonometti L."/>
            <person name="Westerberg I."/>
            <person name="Brannstrom I.O."/>
            <person name="Guillou S."/>
            <person name="Cros-Aarteil S."/>
            <person name="Calhoun S."/>
            <person name="Haridas S."/>
            <person name="Kuo A."/>
            <person name="Mondo S."/>
            <person name="Pangilinan J."/>
            <person name="Riley R."/>
            <person name="LaButti K."/>
            <person name="Andreopoulos B."/>
            <person name="Lipzen A."/>
            <person name="Chen C."/>
            <person name="Yanf M."/>
            <person name="Daum C."/>
            <person name="Ng V."/>
            <person name="Clum A."/>
            <person name="Steindorff A."/>
            <person name="Ohm R."/>
            <person name="Martin F."/>
            <person name="Silar P."/>
            <person name="Natvig D."/>
            <person name="Lalanne C."/>
            <person name="Gautier V."/>
            <person name="Ament-velasquez S.L."/>
            <person name="Kruys A."/>
            <person name="Hutchinson M.I."/>
            <person name="Powell A.J."/>
            <person name="Barry K."/>
            <person name="Miller A.N."/>
            <person name="Grigoriev I.V."/>
            <person name="Debuchy R."/>
            <person name="Gladieux P."/>
            <person name="Thoren M.H."/>
            <person name="Johannesson H."/>
        </authorList>
    </citation>
    <scope>NUCLEOTIDE SEQUENCE</scope>
    <source>
        <strain evidence="1">SMH3187-1</strain>
    </source>
</reference>
<dbReference type="AlphaFoldDB" id="A0AA40EUU9"/>
<protein>
    <submittedName>
        <fullName evidence="1">Uncharacterized protein</fullName>
    </submittedName>
</protein>
<dbReference type="EMBL" id="JAUKUD010000004">
    <property type="protein sequence ID" value="KAK0745869.1"/>
    <property type="molecule type" value="Genomic_DNA"/>
</dbReference>
<proteinExistence type="predicted"/>
<accession>A0AA40EUU9</accession>
<gene>
    <name evidence="1" type="ORF">B0T18DRAFT_138559</name>
</gene>
<sequence length="366" mass="41712">MLGRCVSGRRRTKSLDPCPVCHPPLPTRISEALTGSTARRWCLDTGRPSPSHFGSETVSILVSFTDDASGPFLQVHARQLEGQQEYGIFPDQNPGLEANMFRWAQERIENDVNTSFEASLDRFLVSLEKNRGIDRACKLEKGDVRSSFVDSQKECVRRLLKMKCMWGIWGKQLYCRQHREQPGREMGSSAYFQPVQDYLHQLAGQAVSEAEKDVLREVDRLLAPISIREKTQPTLWSALNVVAWTSLWELMLIYRSTLRMCHEGRIDKAPTSSKCDHWLHPLCAVATNCPNSNLPQCQENRLFGDNRRVVQECCRFVLRSFQDKTSPFEPRGGWKGRLFNRAFPVPPGVGSSFYFLSIVPSGLSWR</sequence>